<dbReference type="InterPro" id="IPR036034">
    <property type="entry name" value="PDZ_sf"/>
</dbReference>
<accession>A0A2M9CRS6</accession>
<dbReference type="CDD" id="cd07561">
    <property type="entry name" value="Peptidase_S41_CPP_like"/>
    <property type="match status" value="1"/>
</dbReference>
<organism evidence="3 4">
    <name type="scientific">Thermoflavifilum aggregans</name>
    <dbReference type="NCBI Taxonomy" id="454188"/>
    <lineage>
        <taxon>Bacteria</taxon>
        <taxon>Pseudomonadati</taxon>
        <taxon>Bacteroidota</taxon>
        <taxon>Chitinophagia</taxon>
        <taxon>Chitinophagales</taxon>
        <taxon>Chitinophagaceae</taxon>
        <taxon>Thermoflavifilum</taxon>
    </lineage>
</organism>
<keyword evidence="4" id="KW-1185">Reference proteome</keyword>
<protein>
    <submittedName>
        <fullName evidence="3">Peptidase S41-like protein</fullName>
    </submittedName>
</protein>
<dbReference type="InterPro" id="IPR029045">
    <property type="entry name" value="ClpP/crotonase-like_dom_sf"/>
</dbReference>
<gene>
    <name evidence="3" type="ORF">BXY57_0158</name>
</gene>
<feature type="signal peptide" evidence="1">
    <location>
        <begin position="1"/>
        <end position="24"/>
    </location>
</feature>
<dbReference type="SUPFAM" id="SSF50156">
    <property type="entry name" value="PDZ domain-like"/>
    <property type="match status" value="1"/>
</dbReference>
<evidence type="ECO:0000259" key="2">
    <source>
        <dbReference type="Pfam" id="PF03572"/>
    </source>
</evidence>
<evidence type="ECO:0000313" key="4">
    <source>
        <dbReference type="Proteomes" id="UP000230000"/>
    </source>
</evidence>
<dbReference type="Gene3D" id="3.90.226.10">
    <property type="entry name" value="2-enoyl-CoA Hydratase, Chain A, domain 1"/>
    <property type="match status" value="1"/>
</dbReference>
<dbReference type="EMBL" id="PGFG01000001">
    <property type="protein sequence ID" value="PJJ74597.1"/>
    <property type="molecule type" value="Genomic_DNA"/>
</dbReference>
<dbReference type="GO" id="GO:0008236">
    <property type="term" value="F:serine-type peptidase activity"/>
    <property type="evidence" value="ECO:0007669"/>
    <property type="project" value="InterPro"/>
</dbReference>
<dbReference type="PANTHER" id="PTHR32060">
    <property type="entry name" value="TAIL-SPECIFIC PROTEASE"/>
    <property type="match status" value="1"/>
</dbReference>
<evidence type="ECO:0000313" key="3">
    <source>
        <dbReference type="EMBL" id="PJJ74597.1"/>
    </source>
</evidence>
<dbReference type="InterPro" id="IPR005151">
    <property type="entry name" value="Tail-specific_protease"/>
</dbReference>
<keyword evidence="1" id="KW-0732">Signal</keyword>
<dbReference type="SUPFAM" id="SSF52096">
    <property type="entry name" value="ClpP/crotonase"/>
    <property type="match status" value="1"/>
</dbReference>
<dbReference type="GO" id="GO:0004175">
    <property type="term" value="F:endopeptidase activity"/>
    <property type="evidence" value="ECO:0007669"/>
    <property type="project" value="TreeGrafter"/>
</dbReference>
<comment type="caution">
    <text evidence="3">The sequence shown here is derived from an EMBL/GenBank/DDBJ whole genome shotgun (WGS) entry which is preliminary data.</text>
</comment>
<dbReference type="GO" id="GO:0006508">
    <property type="term" value="P:proteolysis"/>
    <property type="evidence" value="ECO:0007669"/>
    <property type="project" value="InterPro"/>
</dbReference>
<dbReference type="Pfam" id="PF03572">
    <property type="entry name" value="Peptidase_S41"/>
    <property type="match status" value="1"/>
</dbReference>
<evidence type="ECO:0000256" key="1">
    <source>
        <dbReference type="SAM" id="SignalP"/>
    </source>
</evidence>
<dbReference type="Proteomes" id="UP000230000">
    <property type="component" value="Unassembled WGS sequence"/>
</dbReference>
<dbReference type="GO" id="GO:0007165">
    <property type="term" value="P:signal transduction"/>
    <property type="evidence" value="ECO:0007669"/>
    <property type="project" value="TreeGrafter"/>
</dbReference>
<dbReference type="Gene3D" id="3.30.750.170">
    <property type="match status" value="1"/>
</dbReference>
<dbReference type="PROSITE" id="PS51257">
    <property type="entry name" value="PROKAR_LIPOPROTEIN"/>
    <property type="match status" value="1"/>
</dbReference>
<dbReference type="OrthoDB" id="7168509at2"/>
<reference evidence="3 4" key="1">
    <citation type="submission" date="2017-11" db="EMBL/GenBank/DDBJ databases">
        <title>Genomic Encyclopedia of Archaeal and Bacterial Type Strains, Phase II (KMG-II): From Individual Species to Whole Genera.</title>
        <authorList>
            <person name="Goeker M."/>
        </authorList>
    </citation>
    <scope>NUCLEOTIDE SEQUENCE [LARGE SCALE GENOMIC DNA]</scope>
    <source>
        <strain evidence="3 4">DSM 27268</strain>
    </source>
</reference>
<name>A0A2M9CRS6_9BACT</name>
<dbReference type="Gene3D" id="2.30.42.10">
    <property type="match status" value="1"/>
</dbReference>
<dbReference type="AlphaFoldDB" id="A0A2M9CRS6"/>
<dbReference type="RefSeq" id="WP_157853702.1">
    <property type="nucleotide sequence ID" value="NZ_PGFG01000001.1"/>
</dbReference>
<dbReference type="PANTHER" id="PTHR32060:SF30">
    <property type="entry name" value="CARBOXY-TERMINAL PROCESSING PROTEASE CTPA"/>
    <property type="match status" value="1"/>
</dbReference>
<sequence length="506" mass="56614">MKKSFFFRNALCYVILGFVLAAGAGCKKNHNNNPSSGSNNISEEDSLKYYIYHYMLVAFDDQAMAYYHDSLPLYLWYRQVPTSTINPFDDVKYPKAEDLLNTIISYPINPQTGGKIDRYSFLDRQGAVSGLIQGGVTGDMGFQPAYAYDNNNQLHLVVLYVYKNSSAGQQGVQRGWEITAINGNTNISDNNLVINALYNSPSAQFTFKKPDGSSVTLTIQSTQYQVNPVLFDTVYTLSNGKKVGYFVFNQFVSIYDSNNQPTETKNELDAVFKMFADSGVTTVIMDERYNGGGAVQTAEYIDNKLAPAAANGKAMYSYVYNDRLTAHATDLQLPITINYQNTGSFNLEHVFFIVSHNTVSASELTINNLKPYMDVQLVGDTTYGKPVGFFGWPIQYDSAGQQIHAADLYSVNFQTKNAAGYGDYFTGMVPNKLEYDYIGYNWGDPNDPNLQDVFNYLTTGSYRTTSTARLASQAQQYRVIQGSLPLKRFEGMVDYRAAGLFKPYLR</sequence>
<proteinExistence type="predicted"/>
<dbReference type="GO" id="GO:0030288">
    <property type="term" value="C:outer membrane-bounded periplasmic space"/>
    <property type="evidence" value="ECO:0007669"/>
    <property type="project" value="TreeGrafter"/>
</dbReference>
<feature type="chain" id="PRO_5014974180" evidence="1">
    <location>
        <begin position="25"/>
        <end position="506"/>
    </location>
</feature>
<feature type="domain" description="Tail specific protease" evidence="2">
    <location>
        <begin position="242"/>
        <end position="388"/>
    </location>
</feature>